<evidence type="ECO:0000313" key="1">
    <source>
        <dbReference type="EMBL" id="KKN01955.1"/>
    </source>
</evidence>
<proteinExistence type="predicted"/>
<reference evidence="1" key="1">
    <citation type="journal article" date="2015" name="Nature">
        <title>Complex archaea that bridge the gap between prokaryotes and eukaryotes.</title>
        <authorList>
            <person name="Spang A."/>
            <person name="Saw J.H."/>
            <person name="Jorgensen S.L."/>
            <person name="Zaremba-Niedzwiedzka K."/>
            <person name="Martijn J."/>
            <person name="Lind A.E."/>
            <person name="van Eijk R."/>
            <person name="Schleper C."/>
            <person name="Guy L."/>
            <person name="Ettema T.J."/>
        </authorList>
    </citation>
    <scope>NUCLEOTIDE SEQUENCE</scope>
</reference>
<gene>
    <name evidence="1" type="ORF">LCGC14_1122540</name>
</gene>
<dbReference type="AlphaFoldDB" id="A0A0F9M3I7"/>
<sequence length="183" mass="21050">MANKEKILLIEHQHRPIANVSGKPDLHLTVTYPHGNHLGAKKIVEELKEITKNHPFIHIMWETDGYKETDAEFFDRQGKETDDEDRGWEDDLGEDELDAVLSTMKIKRISKKEVDSQRALGLLKAYRVEFAAFAGFIVYAENDRDAEEMATTLLLDDPIETLSWFNIDNSNIYEDDEGNLLDD</sequence>
<accession>A0A0F9M3I7</accession>
<organism evidence="1">
    <name type="scientific">marine sediment metagenome</name>
    <dbReference type="NCBI Taxonomy" id="412755"/>
    <lineage>
        <taxon>unclassified sequences</taxon>
        <taxon>metagenomes</taxon>
        <taxon>ecological metagenomes</taxon>
    </lineage>
</organism>
<dbReference type="EMBL" id="LAZR01005201">
    <property type="protein sequence ID" value="KKN01955.1"/>
    <property type="molecule type" value="Genomic_DNA"/>
</dbReference>
<name>A0A0F9M3I7_9ZZZZ</name>
<protein>
    <submittedName>
        <fullName evidence="1">Uncharacterized protein</fullName>
    </submittedName>
</protein>
<comment type="caution">
    <text evidence="1">The sequence shown here is derived from an EMBL/GenBank/DDBJ whole genome shotgun (WGS) entry which is preliminary data.</text>
</comment>